<keyword evidence="1" id="KW-1133">Transmembrane helix</keyword>
<dbReference type="RefSeq" id="WP_047762988.1">
    <property type="nucleotide sequence ID" value="NZ_LAQL01000003.1"/>
</dbReference>
<comment type="caution">
    <text evidence="2">The sequence shown here is derived from an EMBL/GenBank/DDBJ whole genome shotgun (WGS) entry which is preliminary data.</text>
</comment>
<proteinExistence type="predicted"/>
<accession>A0A0H2MGY2</accession>
<organism evidence="2 3">
    <name type="scientific">Kiloniella spongiae</name>
    <dbReference type="NCBI Taxonomy" id="1489064"/>
    <lineage>
        <taxon>Bacteria</taxon>
        <taxon>Pseudomonadati</taxon>
        <taxon>Pseudomonadota</taxon>
        <taxon>Alphaproteobacteria</taxon>
        <taxon>Rhodospirillales</taxon>
        <taxon>Kiloniellaceae</taxon>
        <taxon>Kiloniella</taxon>
    </lineage>
</organism>
<sequence length="315" mass="35949">MLYLVRALFFFRIVLVFSVVFAVGFLWPLSAISAEVSATKITTTPKVTTVRARTVDVYNYHKTPPFVIGPEQGLSYDLVEYLNRKGAGRYHFVLTHLPKKRLERELESGRKVIVPWASTQTFQGTYSYRYRWTSALMTDGNVFVSASNYPVEVSDLSSLTNKLVAGLLGYRYRGVDEGVRRGTVKRTNVPDERALLRLVSHHRVDVGIMSQSSARYLIKEIGLEDQIHLGERKQSIYARQILINGYMPMLKKFLDKIVISMKRDPEWITIMAKYHLVSALPDEQRKSLFLKNIELNAKDNETVEDGMMIVAGQCS</sequence>
<evidence type="ECO:0000256" key="1">
    <source>
        <dbReference type="SAM" id="Phobius"/>
    </source>
</evidence>
<dbReference type="SUPFAM" id="SSF53850">
    <property type="entry name" value="Periplasmic binding protein-like II"/>
    <property type="match status" value="1"/>
</dbReference>
<evidence type="ECO:0000313" key="2">
    <source>
        <dbReference type="EMBL" id="KLN61653.1"/>
    </source>
</evidence>
<dbReference type="Gene3D" id="3.40.190.10">
    <property type="entry name" value="Periplasmic binding protein-like II"/>
    <property type="match status" value="2"/>
</dbReference>
<dbReference type="Proteomes" id="UP000035444">
    <property type="component" value="Unassembled WGS sequence"/>
</dbReference>
<dbReference type="STRING" id="1489064.WH96_04760"/>
<feature type="transmembrane region" description="Helical" evidence="1">
    <location>
        <begin position="7"/>
        <end position="27"/>
    </location>
</feature>
<dbReference type="OrthoDB" id="8585936at2"/>
<protein>
    <submittedName>
        <fullName evidence="2">Uncharacterized protein</fullName>
    </submittedName>
</protein>
<dbReference type="AlphaFoldDB" id="A0A0H2MGY2"/>
<reference evidence="2 3" key="1">
    <citation type="submission" date="2015-03" db="EMBL/GenBank/DDBJ databases">
        <title>Genome Sequence of Kiloniella spongiae MEBiC09566, isolated from a marine sponge.</title>
        <authorList>
            <person name="Shao Z."/>
            <person name="Wang L."/>
            <person name="Li X."/>
        </authorList>
    </citation>
    <scope>NUCLEOTIDE SEQUENCE [LARGE SCALE GENOMIC DNA]</scope>
    <source>
        <strain evidence="2 3">MEBiC09566</strain>
    </source>
</reference>
<name>A0A0H2MGY2_9PROT</name>
<keyword evidence="1" id="KW-0812">Transmembrane</keyword>
<gene>
    <name evidence="2" type="ORF">WH96_04760</name>
</gene>
<keyword evidence="1" id="KW-0472">Membrane</keyword>
<keyword evidence="3" id="KW-1185">Reference proteome</keyword>
<dbReference type="EMBL" id="LAQL01000003">
    <property type="protein sequence ID" value="KLN61653.1"/>
    <property type="molecule type" value="Genomic_DNA"/>
</dbReference>
<evidence type="ECO:0000313" key="3">
    <source>
        <dbReference type="Proteomes" id="UP000035444"/>
    </source>
</evidence>